<sequence>MASSSAVHAVENDEQDPTDSSSAGDKGPPCVPGLDISKPETKAVGTLSGIPDGGFVVWLQYAGSFFLFFNGFGMVNSFGISPEVLVSFLSAKSSKGVFQSYYEQNGLRAEPKEGSRAGNWGQWE</sequence>
<dbReference type="EMBL" id="JASNWA010000007">
    <property type="protein sequence ID" value="KAK3172367.1"/>
    <property type="molecule type" value="Genomic_DNA"/>
</dbReference>
<organism evidence="2 3">
    <name type="scientific">Lepraria neglecta</name>
    <dbReference type="NCBI Taxonomy" id="209136"/>
    <lineage>
        <taxon>Eukaryota</taxon>
        <taxon>Fungi</taxon>
        <taxon>Dikarya</taxon>
        <taxon>Ascomycota</taxon>
        <taxon>Pezizomycotina</taxon>
        <taxon>Lecanoromycetes</taxon>
        <taxon>OSLEUM clade</taxon>
        <taxon>Lecanoromycetidae</taxon>
        <taxon>Lecanorales</taxon>
        <taxon>Lecanorineae</taxon>
        <taxon>Stereocaulaceae</taxon>
        <taxon>Lepraria</taxon>
    </lineage>
</organism>
<dbReference type="Proteomes" id="UP001276659">
    <property type="component" value="Unassembled WGS sequence"/>
</dbReference>
<name>A0AAD9Z935_9LECA</name>
<dbReference type="AlphaFoldDB" id="A0AAD9Z935"/>
<keyword evidence="3" id="KW-1185">Reference proteome</keyword>
<proteinExistence type="predicted"/>
<protein>
    <submittedName>
        <fullName evidence="2">Uncharacterized protein</fullName>
    </submittedName>
</protein>
<feature type="region of interest" description="Disordered" evidence="1">
    <location>
        <begin position="1"/>
        <end position="36"/>
    </location>
</feature>
<gene>
    <name evidence="2" type="ORF">OEA41_005688</name>
</gene>
<comment type="caution">
    <text evidence="2">The sequence shown here is derived from an EMBL/GenBank/DDBJ whole genome shotgun (WGS) entry which is preliminary data.</text>
</comment>
<evidence type="ECO:0000256" key="1">
    <source>
        <dbReference type="SAM" id="MobiDB-lite"/>
    </source>
</evidence>
<accession>A0AAD9Z935</accession>
<evidence type="ECO:0000313" key="3">
    <source>
        <dbReference type="Proteomes" id="UP001276659"/>
    </source>
</evidence>
<reference evidence="2" key="1">
    <citation type="submission" date="2022-11" db="EMBL/GenBank/DDBJ databases">
        <title>Chromosomal genome sequence assembly and mating type (MAT) locus characterization of the leprose asexual lichenized fungus Lepraria neglecta (Nyl.) Erichsen.</title>
        <authorList>
            <person name="Allen J.L."/>
            <person name="Pfeffer B."/>
        </authorList>
    </citation>
    <scope>NUCLEOTIDE SEQUENCE</scope>
    <source>
        <strain evidence="2">Allen 5258</strain>
    </source>
</reference>
<evidence type="ECO:0000313" key="2">
    <source>
        <dbReference type="EMBL" id="KAK3172367.1"/>
    </source>
</evidence>